<name>A0A2H3NX66_9BACT</name>
<evidence type="ECO:0000313" key="3">
    <source>
        <dbReference type="EMBL" id="PEN06717.1"/>
    </source>
</evidence>
<comment type="caution">
    <text evidence="3">The sequence shown here is derived from an EMBL/GenBank/DDBJ whole genome shotgun (WGS) entry which is preliminary data.</text>
</comment>
<protein>
    <submittedName>
        <fullName evidence="3">Energy transducer TonB</fullName>
    </submittedName>
</protein>
<accession>A0A2H3NX66</accession>
<feature type="domain" description="TonB C-terminal" evidence="2">
    <location>
        <begin position="187"/>
        <end position="223"/>
    </location>
</feature>
<proteinExistence type="predicted"/>
<dbReference type="Proteomes" id="UP000221024">
    <property type="component" value="Unassembled WGS sequence"/>
</dbReference>
<dbReference type="InterPro" id="IPR037682">
    <property type="entry name" value="TonB_C"/>
</dbReference>
<organism evidence="3 4">
    <name type="scientific">Longimonas halophila</name>
    <dbReference type="NCBI Taxonomy" id="1469170"/>
    <lineage>
        <taxon>Bacteria</taxon>
        <taxon>Pseudomonadati</taxon>
        <taxon>Rhodothermota</taxon>
        <taxon>Rhodothermia</taxon>
        <taxon>Rhodothermales</taxon>
        <taxon>Salisaetaceae</taxon>
        <taxon>Longimonas</taxon>
    </lineage>
</organism>
<evidence type="ECO:0000256" key="1">
    <source>
        <dbReference type="SAM" id="Phobius"/>
    </source>
</evidence>
<keyword evidence="1" id="KW-0472">Membrane</keyword>
<evidence type="ECO:0000313" key="4">
    <source>
        <dbReference type="Proteomes" id="UP000221024"/>
    </source>
</evidence>
<dbReference type="Gene3D" id="3.30.1150.10">
    <property type="match status" value="1"/>
</dbReference>
<keyword evidence="1" id="KW-1133">Transmembrane helix</keyword>
<reference evidence="3 4" key="1">
    <citation type="submission" date="2017-10" db="EMBL/GenBank/DDBJ databases">
        <title>Draft genome of Longimonas halophila.</title>
        <authorList>
            <person name="Goh K.M."/>
            <person name="Shamsir M.S."/>
            <person name="Lim S.W."/>
        </authorList>
    </citation>
    <scope>NUCLEOTIDE SEQUENCE [LARGE SCALE GENOMIC DNA]</scope>
    <source>
        <strain evidence="3 4">KCTC 42399</strain>
    </source>
</reference>
<gene>
    <name evidence="3" type="ORF">CRI93_08745</name>
</gene>
<sequence>MSQRDTSWRASSTYRLRVLGGGMAALLLCVGLVRWWPVPQATPNALYSDSATDRIQLEEIQPTDHDVRRQPPPPAPLPPVVVPNDVVVNEEIDWSDTSLDIVEPGDDAERRDGQAEEAVARAQPATTARLLRVPQPTYTEAARRNDVRARIAVQVQVDARGVVQDATIRARWQVDANGNEQPTPTLGYGLDEAALNAARRARFRPARDAGQPVATETVITFRFGPR</sequence>
<evidence type="ECO:0000259" key="2">
    <source>
        <dbReference type="Pfam" id="PF03544"/>
    </source>
</evidence>
<keyword evidence="1" id="KW-0812">Transmembrane</keyword>
<feature type="transmembrane region" description="Helical" evidence="1">
    <location>
        <begin position="16"/>
        <end position="36"/>
    </location>
</feature>
<dbReference type="RefSeq" id="WP_098062243.1">
    <property type="nucleotide sequence ID" value="NZ_PDEP01000007.1"/>
</dbReference>
<dbReference type="GO" id="GO:0055085">
    <property type="term" value="P:transmembrane transport"/>
    <property type="evidence" value="ECO:0007669"/>
    <property type="project" value="InterPro"/>
</dbReference>
<dbReference type="EMBL" id="PDEP01000007">
    <property type="protein sequence ID" value="PEN06717.1"/>
    <property type="molecule type" value="Genomic_DNA"/>
</dbReference>
<dbReference type="OrthoDB" id="1496086at2"/>
<dbReference type="Pfam" id="PF03544">
    <property type="entry name" value="TonB_C"/>
    <property type="match status" value="1"/>
</dbReference>
<dbReference type="SUPFAM" id="SSF74653">
    <property type="entry name" value="TolA/TonB C-terminal domain"/>
    <property type="match status" value="1"/>
</dbReference>
<dbReference type="AlphaFoldDB" id="A0A2H3NX66"/>
<keyword evidence="4" id="KW-1185">Reference proteome</keyword>